<evidence type="ECO:0000256" key="1">
    <source>
        <dbReference type="ARBA" id="ARBA00022679"/>
    </source>
</evidence>
<evidence type="ECO:0000256" key="5">
    <source>
        <dbReference type="ARBA" id="ARBA00022918"/>
    </source>
</evidence>
<keyword evidence="1" id="KW-0808">Transferase</keyword>
<dbReference type="PATRIC" id="fig|329854.7.peg.5306"/>
<comment type="caution">
    <text evidence="7">The sequence shown here is derived from an EMBL/GenBank/DDBJ whole genome shotgun (WGS) entry which is preliminary data.</text>
</comment>
<dbReference type="InterPro" id="IPR000477">
    <property type="entry name" value="RT_dom"/>
</dbReference>
<dbReference type="GO" id="GO:0003964">
    <property type="term" value="F:RNA-directed DNA polymerase activity"/>
    <property type="evidence" value="ECO:0007669"/>
    <property type="project" value="UniProtKB-KW"/>
</dbReference>
<dbReference type="Pfam" id="PF00078">
    <property type="entry name" value="RVT_1"/>
    <property type="match status" value="1"/>
</dbReference>
<dbReference type="RefSeq" id="WP_061438274.1">
    <property type="nucleotide sequence ID" value="NZ_KQ968741.1"/>
</dbReference>
<gene>
    <name evidence="7" type="ORF">HMPREF2531_05237</name>
</gene>
<feature type="domain" description="Reverse transcriptase" evidence="6">
    <location>
        <begin position="48"/>
        <end position="234"/>
    </location>
</feature>
<dbReference type="InterPro" id="IPR000123">
    <property type="entry name" value="Reverse_transcriptase_msDNA"/>
</dbReference>
<dbReference type="GO" id="GO:0046872">
    <property type="term" value="F:metal ion binding"/>
    <property type="evidence" value="ECO:0007669"/>
    <property type="project" value="UniProtKB-KW"/>
</dbReference>
<keyword evidence="5" id="KW-0695">RNA-directed DNA polymerase</keyword>
<dbReference type="Proteomes" id="UP000070319">
    <property type="component" value="Unassembled WGS sequence"/>
</dbReference>
<dbReference type="CDD" id="cd03487">
    <property type="entry name" value="RT_Bac_retron_II"/>
    <property type="match status" value="1"/>
</dbReference>
<reference evidence="7 8" key="1">
    <citation type="submission" date="2016-02" db="EMBL/GenBank/DDBJ databases">
        <authorList>
            <person name="Wen L."/>
            <person name="He K."/>
            <person name="Yang H."/>
        </authorList>
    </citation>
    <scope>NUCLEOTIDE SEQUENCE [LARGE SCALE GENOMIC DNA]</scope>
    <source>
        <strain evidence="7 8">KLE1704</strain>
    </source>
</reference>
<protein>
    <recommendedName>
        <fullName evidence="6">Reverse transcriptase domain-containing protein</fullName>
    </recommendedName>
</protein>
<accession>A0A139KND7</accession>
<dbReference type="AlphaFoldDB" id="A0A139KND7"/>
<proteinExistence type="predicted"/>
<evidence type="ECO:0000313" key="7">
    <source>
        <dbReference type="EMBL" id="KXT40690.1"/>
    </source>
</evidence>
<evidence type="ECO:0000256" key="3">
    <source>
        <dbReference type="ARBA" id="ARBA00022723"/>
    </source>
</evidence>
<dbReference type="GO" id="GO:0003723">
    <property type="term" value="F:RNA binding"/>
    <property type="evidence" value="ECO:0007669"/>
    <property type="project" value="InterPro"/>
</dbReference>
<organism evidence="7">
    <name type="scientific">Bacteroides intestinalis</name>
    <dbReference type="NCBI Taxonomy" id="329854"/>
    <lineage>
        <taxon>Bacteria</taxon>
        <taxon>Pseudomonadati</taxon>
        <taxon>Bacteroidota</taxon>
        <taxon>Bacteroidia</taxon>
        <taxon>Bacteroidales</taxon>
        <taxon>Bacteroidaceae</taxon>
        <taxon>Bacteroides</taxon>
    </lineage>
</organism>
<evidence type="ECO:0000256" key="2">
    <source>
        <dbReference type="ARBA" id="ARBA00022695"/>
    </source>
</evidence>
<evidence type="ECO:0000259" key="6">
    <source>
        <dbReference type="Pfam" id="PF00078"/>
    </source>
</evidence>
<keyword evidence="2" id="KW-0548">Nucleotidyltransferase</keyword>
<keyword evidence="4" id="KW-0460">Magnesium</keyword>
<evidence type="ECO:0000256" key="4">
    <source>
        <dbReference type="ARBA" id="ARBA00022842"/>
    </source>
</evidence>
<dbReference type="EMBL" id="LTDF01000177">
    <property type="protein sequence ID" value="KXT40690.1"/>
    <property type="molecule type" value="Genomic_DNA"/>
</dbReference>
<keyword evidence="3" id="KW-0479">Metal-binding</keyword>
<name>A0A139KND7_9BACE</name>
<sequence>MIHSLNHLAHTLKIAKDELLSLVNNDNISKYYQEYEILKFHSDGQPKIDKNGRQKRRIINPSTLKLKEIQKRINKSILNKMSVPKYIFGGAKGKDNVLNAKQHQGKKFKFITDLTNFFPSITNKMVYDMFIAYHFSPDVASLLTKLTTYKGHVPQGAPTSTCIANLVFTKTGNELAQLAKEYNITFTSFVDDLTFSSCCDFHFLVPTIIDIITRNGFMISHQKTFYQSHCPSITGVICYNNRLSVPIYFMKELKDAQSLSPKQYQGKIRYKEKVDRISATKAKNLL</sequence>
<dbReference type="PRINTS" id="PR00866">
    <property type="entry name" value="RNADNAPOLMS"/>
</dbReference>
<evidence type="ECO:0000313" key="8">
    <source>
        <dbReference type="Proteomes" id="UP000070319"/>
    </source>
</evidence>